<reference evidence="2" key="1">
    <citation type="journal article" date="2020" name="Stud. Mycol.">
        <title>101 Dothideomycetes genomes: a test case for predicting lifestyles and emergence of pathogens.</title>
        <authorList>
            <person name="Haridas S."/>
            <person name="Albert R."/>
            <person name="Binder M."/>
            <person name="Bloem J."/>
            <person name="Labutti K."/>
            <person name="Salamov A."/>
            <person name="Andreopoulos B."/>
            <person name="Baker S."/>
            <person name="Barry K."/>
            <person name="Bills G."/>
            <person name="Bluhm B."/>
            <person name="Cannon C."/>
            <person name="Castanera R."/>
            <person name="Culley D."/>
            <person name="Daum C."/>
            <person name="Ezra D."/>
            <person name="Gonzalez J."/>
            <person name="Henrissat B."/>
            <person name="Kuo A."/>
            <person name="Liang C."/>
            <person name="Lipzen A."/>
            <person name="Lutzoni F."/>
            <person name="Magnuson J."/>
            <person name="Mondo S."/>
            <person name="Nolan M."/>
            <person name="Ohm R."/>
            <person name="Pangilinan J."/>
            <person name="Park H.-J."/>
            <person name="Ramirez L."/>
            <person name="Alfaro M."/>
            <person name="Sun H."/>
            <person name="Tritt A."/>
            <person name="Yoshinaga Y."/>
            <person name="Zwiers L.-H."/>
            <person name="Turgeon B."/>
            <person name="Goodwin S."/>
            <person name="Spatafora J."/>
            <person name="Crous P."/>
            <person name="Grigoriev I."/>
        </authorList>
    </citation>
    <scope>NUCLEOTIDE SEQUENCE</scope>
    <source>
        <strain evidence="2">Tuck. ex Michener</strain>
    </source>
</reference>
<dbReference type="Proteomes" id="UP000800092">
    <property type="component" value="Unassembled WGS sequence"/>
</dbReference>
<proteinExistence type="predicted"/>
<dbReference type="EMBL" id="ML991798">
    <property type="protein sequence ID" value="KAF2234457.1"/>
    <property type="molecule type" value="Genomic_DNA"/>
</dbReference>
<sequence>MGAASSVTGTVGMESSSTGSVSSSFLAASTEMPNMTSNTAPCDHSSTDNAIANSTIFVPGLSSPTAYYTTTIYQPTAVVVPVSFYPTFRTATIRTVVDDLTDANGYVTAAMTQTLGSGMAVTTTMVSAIPDGLRDDGWKAPGSATRVGMPPTGPNLDA</sequence>
<gene>
    <name evidence="2" type="ORF">EV356DRAFT_501670</name>
</gene>
<evidence type="ECO:0000313" key="3">
    <source>
        <dbReference type="Proteomes" id="UP000800092"/>
    </source>
</evidence>
<evidence type="ECO:0000313" key="2">
    <source>
        <dbReference type="EMBL" id="KAF2234457.1"/>
    </source>
</evidence>
<organism evidence="2 3">
    <name type="scientific">Viridothelium virens</name>
    <name type="common">Speckled blister lichen</name>
    <name type="synonym">Trypethelium virens</name>
    <dbReference type="NCBI Taxonomy" id="1048519"/>
    <lineage>
        <taxon>Eukaryota</taxon>
        <taxon>Fungi</taxon>
        <taxon>Dikarya</taxon>
        <taxon>Ascomycota</taxon>
        <taxon>Pezizomycotina</taxon>
        <taxon>Dothideomycetes</taxon>
        <taxon>Dothideomycetes incertae sedis</taxon>
        <taxon>Trypetheliales</taxon>
        <taxon>Trypetheliaceae</taxon>
        <taxon>Viridothelium</taxon>
    </lineage>
</organism>
<accession>A0A6A6H914</accession>
<name>A0A6A6H914_VIRVR</name>
<dbReference type="AlphaFoldDB" id="A0A6A6H914"/>
<feature type="region of interest" description="Disordered" evidence="1">
    <location>
        <begin position="1"/>
        <end position="20"/>
    </location>
</feature>
<protein>
    <submittedName>
        <fullName evidence="2">Uncharacterized protein</fullName>
    </submittedName>
</protein>
<evidence type="ECO:0000256" key="1">
    <source>
        <dbReference type="SAM" id="MobiDB-lite"/>
    </source>
</evidence>
<keyword evidence="3" id="KW-1185">Reference proteome</keyword>